<keyword evidence="1" id="KW-1133">Transmembrane helix</keyword>
<gene>
    <name evidence="2" type="ORF">ASPFODRAFT_285046</name>
</gene>
<dbReference type="VEuPathDB" id="FungiDB:ASPFODRAFT_285046"/>
<keyword evidence="1" id="KW-0812">Transmembrane</keyword>
<evidence type="ECO:0000313" key="2">
    <source>
        <dbReference type="EMBL" id="OJZ83696.1"/>
    </source>
</evidence>
<evidence type="ECO:0000313" key="3">
    <source>
        <dbReference type="Proteomes" id="UP000184063"/>
    </source>
</evidence>
<keyword evidence="1" id="KW-0472">Membrane</keyword>
<protein>
    <submittedName>
        <fullName evidence="2">Uncharacterized protein</fullName>
    </submittedName>
</protein>
<name>A0A1M3TAE3_ASPLC</name>
<dbReference type="AlphaFoldDB" id="A0A1M3TAE3"/>
<proteinExistence type="predicted"/>
<dbReference type="Proteomes" id="UP000184063">
    <property type="component" value="Unassembled WGS sequence"/>
</dbReference>
<feature type="transmembrane region" description="Helical" evidence="1">
    <location>
        <begin position="14"/>
        <end position="36"/>
    </location>
</feature>
<dbReference type="EMBL" id="KV878245">
    <property type="protein sequence ID" value="OJZ83696.1"/>
    <property type="molecule type" value="Genomic_DNA"/>
</dbReference>
<accession>A0A1M3TAE3</accession>
<reference evidence="3" key="1">
    <citation type="journal article" date="2017" name="Genome Biol.">
        <title>Comparative genomics reveals high biological diversity and specific adaptations in the industrially and medically important fungal genus Aspergillus.</title>
        <authorList>
            <person name="de Vries R.P."/>
            <person name="Riley R."/>
            <person name="Wiebenga A."/>
            <person name="Aguilar-Osorio G."/>
            <person name="Amillis S."/>
            <person name="Uchima C.A."/>
            <person name="Anderluh G."/>
            <person name="Asadollahi M."/>
            <person name="Askin M."/>
            <person name="Barry K."/>
            <person name="Battaglia E."/>
            <person name="Bayram O."/>
            <person name="Benocci T."/>
            <person name="Braus-Stromeyer S.A."/>
            <person name="Caldana C."/>
            <person name="Canovas D."/>
            <person name="Cerqueira G.C."/>
            <person name="Chen F."/>
            <person name="Chen W."/>
            <person name="Choi C."/>
            <person name="Clum A."/>
            <person name="Dos Santos R.A."/>
            <person name="Damasio A.R."/>
            <person name="Diallinas G."/>
            <person name="Emri T."/>
            <person name="Fekete E."/>
            <person name="Flipphi M."/>
            <person name="Freyberg S."/>
            <person name="Gallo A."/>
            <person name="Gournas C."/>
            <person name="Habgood R."/>
            <person name="Hainaut M."/>
            <person name="Harispe M.L."/>
            <person name="Henrissat B."/>
            <person name="Hilden K.S."/>
            <person name="Hope R."/>
            <person name="Hossain A."/>
            <person name="Karabika E."/>
            <person name="Karaffa L."/>
            <person name="Karanyi Z."/>
            <person name="Krasevec N."/>
            <person name="Kuo A."/>
            <person name="Kusch H."/>
            <person name="LaButti K."/>
            <person name="Lagendijk E.L."/>
            <person name="Lapidus A."/>
            <person name="Levasseur A."/>
            <person name="Lindquist E."/>
            <person name="Lipzen A."/>
            <person name="Logrieco A.F."/>
            <person name="MacCabe A."/>
            <person name="Maekelae M.R."/>
            <person name="Malavazi I."/>
            <person name="Melin P."/>
            <person name="Meyer V."/>
            <person name="Mielnichuk N."/>
            <person name="Miskei M."/>
            <person name="Molnar A.P."/>
            <person name="Mule G."/>
            <person name="Ngan C.Y."/>
            <person name="Orejas M."/>
            <person name="Orosz E."/>
            <person name="Ouedraogo J.P."/>
            <person name="Overkamp K.M."/>
            <person name="Park H.-S."/>
            <person name="Perrone G."/>
            <person name="Piumi F."/>
            <person name="Punt P.J."/>
            <person name="Ram A.F."/>
            <person name="Ramon A."/>
            <person name="Rauscher S."/>
            <person name="Record E."/>
            <person name="Riano-Pachon D.M."/>
            <person name="Robert V."/>
            <person name="Roehrig J."/>
            <person name="Ruller R."/>
            <person name="Salamov A."/>
            <person name="Salih N.S."/>
            <person name="Samson R.A."/>
            <person name="Sandor E."/>
            <person name="Sanguinetti M."/>
            <person name="Schuetze T."/>
            <person name="Sepcic K."/>
            <person name="Shelest E."/>
            <person name="Sherlock G."/>
            <person name="Sophianopoulou V."/>
            <person name="Squina F.M."/>
            <person name="Sun H."/>
            <person name="Susca A."/>
            <person name="Todd R.B."/>
            <person name="Tsang A."/>
            <person name="Unkles S.E."/>
            <person name="van de Wiele N."/>
            <person name="van Rossen-Uffink D."/>
            <person name="Oliveira J.V."/>
            <person name="Vesth T.C."/>
            <person name="Visser J."/>
            <person name="Yu J.-H."/>
            <person name="Zhou M."/>
            <person name="Andersen M.R."/>
            <person name="Archer D.B."/>
            <person name="Baker S.E."/>
            <person name="Benoit I."/>
            <person name="Brakhage A.A."/>
            <person name="Braus G.H."/>
            <person name="Fischer R."/>
            <person name="Frisvad J.C."/>
            <person name="Goldman G.H."/>
            <person name="Houbraken J."/>
            <person name="Oakley B."/>
            <person name="Pocsi I."/>
            <person name="Scazzocchio C."/>
            <person name="Seiboth B."/>
            <person name="vanKuyk P.A."/>
            <person name="Wortman J."/>
            <person name="Dyer P.S."/>
            <person name="Grigoriev I.V."/>
        </authorList>
    </citation>
    <scope>NUCLEOTIDE SEQUENCE [LARGE SCALE GENOMIC DNA]</scope>
    <source>
        <strain evidence="3">CBS 106.47</strain>
    </source>
</reference>
<organism evidence="2 3">
    <name type="scientific">Aspergillus luchuensis (strain CBS 106.47)</name>
    <dbReference type="NCBI Taxonomy" id="1137211"/>
    <lineage>
        <taxon>Eukaryota</taxon>
        <taxon>Fungi</taxon>
        <taxon>Dikarya</taxon>
        <taxon>Ascomycota</taxon>
        <taxon>Pezizomycotina</taxon>
        <taxon>Eurotiomycetes</taxon>
        <taxon>Eurotiomycetidae</taxon>
        <taxon>Eurotiales</taxon>
        <taxon>Aspergillaceae</taxon>
        <taxon>Aspergillus</taxon>
        <taxon>Aspergillus subgen. Circumdati</taxon>
    </lineage>
</organism>
<sequence length="60" mass="6362">MGVLVTPNCSHPTASVTILLLPLSILDFPTTIMGLCSARPKHKLMQGCHCNVTETLATPS</sequence>
<evidence type="ECO:0000256" key="1">
    <source>
        <dbReference type="SAM" id="Phobius"/>
    </source>
</evidence>